<keyword evidence="2" id="KW-0963">Cytoplasm</keyword>
<dbReference type="Proteomes" id="UP001206925">
    <property type="component" value="Unassembled WGS sequence"/>
</dbReference>
<evidence type="ECO:0000313" key="7">
    <source>
        <dbReference type="Proteomes" id="UP001206925"/>
    </source>
</evidence>
<evidence type="ECO:0000256" key="4">
    <source>
        <dbReference type="ARBA" id="ARBA00022694"/>
    </source>
</evidence>
<accession>A0AAD5CUW5</accession>
<dbReference type="PANTHER" id="PTHR14344:SF3">
    <property type="entry name" value="WD REPEAT-CONTAINING PROTEIN 6"/>
    <property type="match status" value="1"/>
</dbReference>
<keyword evidence="3" id="KW-0853">WD repeat</keyword>
<gene>
    <name evidence="6" type="ORF">M8C21_007600</name>
</gene>
<proteinExistence type="predicted"/>
<keyword evidence="7" id="KW-1185">Reference proteome</keyword>
<dbReference type="InterPro" id="IPR051973">
    <property type="entry name" value="tRNA_Anticodon_Mtase-Reg"/>
</dbReference>
<keyword evidence="4" id="KW-0819">tRNA processing</keyword>
<evidence type="ECO:0000256" key="1">
    <source>
        <dbReference type="ARBA" id="ARBA00004496"/>
    </source>
</evidence>
<evidence type="ECO:0000313" key="6">
    <source>
        <dbReference type="EMBL" id="KAI7748442.1"/>
    </source>
</evidence>
<dbReference type="GO" id="GO:0030488">
    <property type="term" value="P:tRNA methylation"/>
    <property type="evidence" value="ECO:0007669"/>
    <property type="project" value="TreeGrafter"/>
</dbReference>
<reference evidence="6" key="1">
    <citation type="submission" date="2022-06" db="EMBL/GenBank/DDBJ databases">
        <title>Uncovering the hologenomic basis of an extraordinary plant invasion.</title>
        <authorList>
            <person name="Bieker V.C."/>
            <person name="Martin M.D."/>
            <person name="Gilbert T."/>
            <person name="Hodgins K."/>
            <person name="Battlay P."/>
            <person name="Petersen B."/>
            <person name="Wilson J."/>
        </authorList>
    </citation>
    <scope>NUCLEOTIDE SEQUENCE</scope>
    <source>
        <strain evidence="6">AA19_3_7</strain>
        <tissue evidence="6">Leaf</tissue>
    </source>
</reference>
<evidence type="ECO:0000256" key="5">
    <source>
        <dbReference type="ARBA" id="ARBA00022737"/>
    </source>
</evidence>
<dbReference type="GO" id="GO:0005737">
    <property type="term" value="C:cytoplasm"/>
    <property type="evidence" value="ECO:0007669"/>
    <property type="project" value="UniProtKB-SubCell"/>
</dbReference>
<name>A0AAD5CUW5_AMBAR</name>
<evidence type="ECO:0000256" key="3">
    <source>
        <dbReference type="ARBA" id="ARBA00022574"/>
    </source>
</evidence>
<dbReference type="EMBL" id="JAMZMK010006526">
    <property type="protein sequence ID" value="KAI7748442.1"/>
    <property type="molecule type" value="Genomic_DNA"/>
</dbReference>
<protein>
    <submittedName>
        <fullName evidence="6">Uncharacterized protein</fullName>
    </submittedName>
</protein>
<comment type="subcellular location">
    <subcellularLocation>
        <location evidence="1">Cytoplasm</location>
    </subcellularLocation>
</comment>
<keyword evidence="5" id="KW-0677">Repeat</keyword>
<evidence type="ECO:0000256" key="2">
    <source>
        <dbReference type="ARBA" id="ARBA00022490"/>
    </source>
</evidence>
<dbReference type="PANTHER" id="PTHR14344">
    <property type="entry name" value="WD REPEAT PROTEIN"/>
    <property type="match status" value="1"/>
</dbReference>
<sequence length="120" mass="13206">MCSLCFIVDRTNSFQLAFITTGCEDGTVRLTRYTSGVDNRSASKLLGEHVGGSTVRSLCSVKKVHTFTVYMTSKAGAIIKHGTDLDDQKDHFLLISVGAKRVITAWKHKTTSTTKSEMLF</sequence>
<comment type="caution">
    <text evidence="6">The sequence shown here is derived from an EMBL/GenBank/DDBJ whole genome shotgun (WGS) entry which is preliminary data.</text>
</comment>
<dbReference type="AlphaFoldDB" id="A0AAD5CUW5"/>
<organism evidence="6 7">
    <name type="scientific">Ambrosia artemisiifolia</name>
    <name type="common">Common ragweed</name>
    <dbReference type="NCBI Taxonomy" id="4212"/>
    <lineage>
        <taxon>Eukaryota</taxon>
        <taxon>Viridiplantae</taxon>
        <taxon>Streptophyta</taxon>
        <taxon>Embryophyta</taxon>
        <taxon>Tracheophyta</taxon>
        <taxon>Spermatophyta</taxon>
        <taxon>Magnoliopsida</taxon>
        <taxon>eudicotyledons</taxon>
        <taxon>Gunneridae</taxon>
        <taxon>Pentapetalae</taxon>
        <taxon>asterids</taxon>
        <taxon>campanulids</taxon>
        <taxon>Asterales</taxon>
        <taxon>Asteraceae</taxon>
        <taxon>Asteroideae</taxon>
        <taxon>Heliantheae alliance</taxon>
        <taxon>Heliantheae</taxon>
        <taxon>Ambrosia</taxon>
    </lineage>
</organism>